<gene>
    <name evidence="2" type="ORF">SAMN04488005_2326</name>
</gene>
<evidence type="ECO:0000259" key="1">
    <source>
        <dbReference type="Pfam" id="PF13472"/>
    </source>
</evidence>
<dbReference type="InterPro" id="IPR051532">
    <property type="entry name" value="Ester_Hydrolysis_Enzymes"/>
</dbReference>
<dbReference type="PANTHER" id="PTHR30383">
    <property type="entry name" value="THIOESTERASE 1/PROTEASE 1/LYSOPHOSPHOLIPASE L1"/>
    <property type="match status" value="1"/>
</dbReference>
<feature type="domain" description="SGNH hydrolase-type esterase" evidence="1">
    <location>
        <begin position="35"/>
        <end position="200"/>
    </location>
</feature>
<reference evidence="3" key="1">
    <citation type="submission" date="2016-10" db="EMBL/GenBank/DDBJ databases">
        <authorList>
            <person name="Varghese N."/>
            <person name="Submissions S."/>
        </authorList>
    </citation>
    <scope>NUCLEOTIDE SEQUENCE [LARGE SCALE GENOMIC DNA]</scope>
    <source>
        <strain evidence="3">DSM 26879</strain>
    </source>
</reference>
<dbReference type="SUPFAM" id="SSF52266">
    <property type="entry name" value="SGNH hydrolase"/>
    <property type="match status" value="1"/>
</dbReference>
<organism evidence="2 3">
    <name type="scientific">Yoonia tamlensis</name>
    <dbReference type="NCBI Taxonomy" id="390270"/>
    <lineage>
        <taxon>Bacteria</taxon>
        <taxon>Pseudomonadati</taxon>
        <taxon>Pseudomonadota</taxon>
        <taxon>Alphaproteobacteria</taxon>
        <taxon>Rhodobacterales</taxon>
        <taxon>Paracoccaceae</taxon>
        <taxon>Yoonia</taxon>
    </lineage>
</organism>
<evidence type="ECO:0000313" key="3">
    <source>
        <dbReference type="Proteomes" id="UP000199478"/>
    </source>
</evidence>
<dbReference type="PANTHER" id="PTHR30383:SF24">
    <property type="entry name" value="THIOESTERASE 1_PROTEASE 1_LYSOPHOSPHOLIPASE L1"/>
    <property type="match status" value="1"/>
</dbReference>
<dbReference type="InterPro" id="IPR013830">
    <property type="entry name" value="SGNH_hydro"/>
</dbReference>
<proteinExistence type="predicted"/>
<dbReference type="RefSeq" id="WP_242651003.1">
    <property type="nucleotide sequence ID" value="NZ_FOYP01000001.1"/>
</dbReference>
<dbReference type="InterPro" id="IPR036514">
    <property type="entry name" value="SGNH_hydro_sf"/>
</dbReference>
<name>A0A1I6GYH4_9RHOB</name>
<dbReference type="STRING" id="390270.SAMN04488005_2326"/>
<dbReference type="CDD" id="cd01822">
    <property type="entry name" value="Lysophospholipase_L1_like"/>
    <property type="match status" value="1"/>
</dbReference>
<dbReference type="Pfam" id="PF13472">
    <property type="entry name" value="Lipase_GDSL_2"/>
    <property type="match status" value="1"/>
</dbReference>
<dbReference type="EMBL" id="FOYP01000001">
    <property type="protein sequence ID" value="SFR47091.1"/>
    <property type="molecule type" value="Genomic_DNA"/>
</dbReference>
<accession>A0A1I6GYH4</accession>
<sequence>MMSLGYGAFGGLRNLSFGVLLTTGAVHAETVTIAALGDSLTAGYGLQQDQGFVPQLQAWLDANGADVKLINAGVSGDTTAGGRSRVDWTLTPDVDAMIVALGGNDYLRGIDPAVSRENLDAILAAGADAGVAVLLLGLDVGANYGPDYETAFEQTYVDLAAKYDVLLYPDMLAGVRRAAQDGAGLAGLLQADGLHPNPDGVGHIVADFGPVLLGFVQRLGHDG</sequence>
<dbReference type="GO" id="GO:0004622">
    <property type="term" value="F:phosphatidylcholine lysophospholipase activity"/>
    <property type="evidence" value="ECO:0007669"/>
    <property type="project" value="TreeGrafter"/>
</dbReference>
<dbReference type="Gene3D" id="3.40.50.1110">
    <property type="entry name" value="SGNH hydrolase"/>
    <property type="match status" value="1"/>
</dbReference>
<dbReference type="AlphaFoldDB" id="A0A1I6GYH4"/>
<evidence type="ECO:0000313" key="2">
    <source>
        <dbReference type="EMBL" id="SFR47091.1"/>
    </source>
</evidence>
<protein>
    <submittedName>
        <fullName evidence="2">Acyl-CoA thioesterase-1</fullName>
    </submittedName>
</protein>
<keyword evidence="3" id="KW-1185">Reference proteome</keyword>
<dbReference type="Proteomes" id="UP000199478">
    <property type="component" value="Unassembled WGS sequence"/>
</dbReference>